<dbReference type="GO" id="GO:0050660">
    <property type="term" value="F:flavin adenine dinucleotide binding"/>
    <property type="evidence" value="ECO:0007669"/>
    <property type="project" value="InterPro"/>
</dbReference>
<keyword evidence="1" id="KW-0560">Oxidoreductase</keyword>
<dbReference type="Gene3D" id="1.20.140.10">
    <property type="entry name" value="Butyryl-CoA Dehydrogenase, subunit A, domain 3"/>
    <property type="match status" value="1"/>
</dbReference>
<evidence type="ECO:0000313" key="5">
    <source>
        <dbReference type="Proteomes" id="UP000032266"/>
    </source>
</evidence>
<dbReference type="PANTHER" id="PTHR43884">
    <property type="entry name" value="ACYL-COA DEHYDROGENASE"/>
    <property type="match status" value="1"/>
</dbReference>
<dbReference type="RefSeq" id="WP_044616513.1">
    <property type="nucleotide sequence ID" value="NZ_CP007142.1"/>
</dbReference>
<dbReference type="Gene3D" id="1.10.540.10">
    <property type="entry name" value="Acyl-CoA dehydrogenase/oxidase, N-terminal domain"/>
    <property type="match status" value="1"/>
</dbReference>
<sequence>MNLLNNINQILPAIRNNAAEAEKIAMVPQENIDLLKQTGFFRALQPKAFGGLEVSYPEYANCIARIAEACASTAWATGLLANHSHAIALFAPKLQNEIWGENPEALVSSSVAPLGQWEKTEGGIRLSGTFGWSSGCDHADWAVLGYMGTNNMGQPGPCFAVVPRSDYEILDDWDTAALRGTGSKSLVLKDVFVPEYRTESLFGLNFGLSRGYKSHSGDIFYTPFSPVFSIGFAAVSLGIAKRFIELFTEKTKTRIRAYSGAREINNAPAQMYLAESVNQTKTAQLLLENDWREMMDRASQQRLPSPDDVLNWRCQQSYAIKILIEAVNRLSMASGGNAWFSNNEMQRLFRDIRITGCHAQTDYTIASQTFGRHLLGLGMDAKYY</sequence>
<dbReference type="AlphaFoldDB" id="A0A0C5VU08"/>
<dbReference type="Pfam" id="PF02771">
    <property type="entry name" value="Acyl-CoA_dh_N"/>
    <property type="match status" value="1"/>
</dbReference>
<dbReference type="Pfam" id="PF08028">
    <property type="entry name" value="Acyl-CoA_dh_2"/>
    <property type="match status" value="1"/>
</dbReference>
<accession>A0A0C5VU08</accession>
<dbReference type="Proteomes" id="UP000032266">
    <property type="component" value="Chromosome"/>
</dbReference>
<feature type="domain" description="Acyl-CoA dehydrogenase/oxidase N-terminal" evidence="2">
    <location>
        <begin position="14"/>
        <end position="96"/>
    </location>
</feature>
<evidence type="ECO:0000259" key="3">
    <source>
        <dbReference type="Pfam" id="PF08028"/>
    </source>
</evidence>
<dbReference type="SUPFAM" id="SSF56645">
    <property type="entry name" value="Acyl-CoA dehydrogenase NM domain-like"/>
    <property type="match status" value="1"/>
</dbReference>
<dbReference type="EMBL" id="CP007142">
    <property type="protein sequence ID" value="AJQ93849.1"/>
    <property type="molecule type" value="Genomic_DNA"/>
</dbReference>
<dbReference type="OrthoDB" id="7316074at2"/>
<dbReference type="SUPFAM" id="SSF47203">
    <property type="entry name" value="Acyl-CoA dehydrogenase C-terminal domain-like"/>
    <property type="match status" value="1"/>
</dbReference>
<reference evidence="4 5" key="1">
    <citation type="submission" date="2014-01" db="EMBL/GenBank/DDBJ databases">
        <title>Full genme sequencing of cellulolytic bacterium Gynuella sunshinyii YC6258T gen. nov., sp. nov.</title>
        <authorList>
            <person name="Khan H."/>
            <person name="Chung E.J."/>
            <person name="Chung Y.R."/>
        </authorList>
    </citation>
    <scope>NUCLEOTIDE SEQUENCE [LARGE SCALE GENOMIC DNA]</scope>
    <source>
        <strain evidence="4 5">YC6258</strain>
    </source>
</reference>
<dbReference type="HOGENOM" id="CLU_018204_2_0_6"/>
<keyword evidence="5" id="KW-1185">Reference proteome</keyword>
<evidence type="ECO:0000259" key="2">
    <source>
        <dbReference type="Pfam" id="PF02771"/>
    </source>
</evidence>
<gene>
    <name evidence="4" type="ORF">YC6258_01805</name>
</gene>
<organism evidence="4 5">
    <name type="scientific">Gynuella sunshinyii YC6258</name>
    <dbReference type="NCBI Taxonomy" id="1445510"/>
    <lineage>
        <taxon>Bacteria</taxon>
        <taxon>Pseudomonadati</taxon>
        <taxon>Pseudomonadota</taxon>
        <taxon>Gammaproteobacteria</taxon>
        <taxon>Oceanospirillales</taxon>
        <taxon>Saccharospirillaceae</taxon>
        <taxon>Gynuella</taxon>
    </lineage>
</organism>
<evidence type="ECO:0000256" key="1">
    <source>
        <dbReference type="ARBA" id="ARBA00023002"/>
    </source>
</evidence>
<dbReference type="CDD" id="cd01159">
    <property type="entry name" value="NcnH"/>
    <property type="match status" value="1"/>
</dbReference>
<dbReference type="STRING" id="1445510.YC6258_01805"/>
<dbReference type="InterPro" id="IPR037069">
    <property type="entry name" value="AcylCoA_DH/ox_N_sf"/>
</dbReference>
<name>A0A0C5VU08_9GAMM</name>
<dbReference type="InterPro" id="IPR013786">
    <property type="entry name" value="AcylCoA_DH/ox_N"/>
</dbReference>
<dbReference type="PANTHER" id="PTHR43884:SF12">
    <property type="entry name" value="ISOVALERYL-COA DEHYDROGENASE, MITOCHONDRIAL-RELATED"/>
    <property type="match status" value="1"/>
</dbReference>
<dbReference type="InterPro" id="IPR009100">
    <property type="entry name" value="AcylCoA_DH/oxidase_NM_dom_sf"/>
</dbReference>
<dbReference type="InterPro" id="IPR046373">
    <property type="entry name" value="Acyl-CoA_Oxase/DH_mid-dom_sf"/>
</dbReference>
<dbReference type="GO" id="GO:0003995">
    <property type="term" value="F:acyl-CoA dehydrogenase activity"/>
    <property type="evidence" value="ECO:0007669"/>
    <property type="project" value="TreeGrafter"/>
</dbReference>
<protein>
    <submittedName>
        <fullName evidence="4">Acyl-CoA dehydrogenase</fullName>
    </submittedName>
</protein>
<dbReference type="KEGG" id="gsn:YC6258_01805"/>
<dbReference type="InterPro" id="IPR013107">
    <property type="entry name" value="Acyl-CoA_DH_C"/>
</dbReference>
<dbReference type="InterPro" id="IPR036250">
    <property type="entry name" value="AcylCo_DH-like_C"/>
</dbReference>
<dbReference type="PIRSF" id="PIRSF016578">
    <property type="entry name" value="HsaA"/>
    <property type="match status" value="1"/>
</dbReference>
<dbReference type="Gene3D" id="2.40.110.10">
    <property type="entry name" value="Butyryl-CoA Dehydrogenase, subunit A, domain 2"/>
    <property type="match status" value="1"/>
</dbReference>
<feature type="domain" description="Acyl-CoA dehydrogenase C-terminal" evidence="3">
    <location>
        <begin position="230"/>
        <end position="362"/>
    </location>
</feature>
<proteinExistence type="predicted"/>
<evidence type="ECO:0000313" key="4">
    <source>
        <dbReference type="EMBL" id="AJQ93849.1"/>
    </source>
</evidence>